<evidence type="ECO:0000259" key="10">
    <source>
        <dbReference type="SMART" id="SM00986"/>
    </source>
</evidence>
<evidence type="ECO:0000256" key="3">
    <source>
        <dbReference type="ARBA" id="ARBA00022763"/>
    </source>
</evidence>
<dbReference type="InterPro" id="IPR005122">
    <property type="entry name" value="Uracil-DNA_glycosylase-like"/>
</dbReference>
<protein>
    <recommendedName>
        <fullName evidence="9">Type-5 uracil-DNA glycosylase</fullName>
    </recommendedName>
</protein>
<sequence length="233" mass="26355">MFDSLDSLNRAIVSCRACERLVRYREYIARVKVKRFKDWEYWAKPVPGFGDLNARLLIIGLAPAAHGANRTGRMFTGDSSGSWLIKALYETGFANKPTSISRDDGLILKDAYISAVLRCVPPDNKPSKSEVDNCMIYLMQEASMLKNVRIVLALGIIAFSTYCRMNGISGLRFGHGSSYAVRDRDGRMVTLLSSYHPSRQNTQTGRLSWSMWIEVFRRIRLMLDMLDGSEPKP</sequence>
<accession>A0A2K5ANU7</accession>
<dbReference type="GO" id="GO:0004844">
    <property type="term" value="F:uracil DNA N-glycosylase activity"/>
    <property type="evidence" value="ECO:0007669"/>
    <property type="project" value="InterPro"/>
</dbReference>
<evidence type="ECO:0000256" key="5">
    <source>
        <dbReference type="ARBA" id="ARBA00023004"/>
    </source>
</evidence>
<dbReference type="InterPro" id="IPR044147">
    <property type="entry name" value="UdgB-like"/>
</dbReference>
<proteinExistence type="inferred from homology"/>
<comment type="similarity">
    <text evidence="8">Belongs to the uracil-DNA glycosylase (UDG) superfamily. Type 5 (UDGb) family.</text>
</comment>
<keyword evidence="1" id="KW-0004">4Fe-4S</keyword>
<evidence type="ECO:0000256" key="1">
    <source>
        <dbReference type="ARBA" id="ARBA00022485"/>
    </source>
</evidence>
<evidence type="ECO:0000313" key="11">
    <source>
        <dbReference type="EMBL" id="SPC33312.1"/>
    </source>
</evidence>
<dbReference type="GO" id="GO:0033958">
    <property type="term" value="F:DNA-deoxyinosine glycosylase activity"/>
    <property type="evidence" value="ECO:0007669"/>
    <property type="project" value="InterPro"/>
</dbReference>
<dbReference type="RefSeq" id="WP_103286395.1">
    <property type="nucleotide sequence ID" value="NZ_LT981265.1"/>
</dbReference>
<dbReference type="GO" id="GO:0006284">
    <property type="term" value="P:base-excision repair"/>
    <property type="evidence" value="ECO:0007669"/>
    <property type="project" value="InterPro"/>
</dbReference>
<dbReference type="SUPFAM" id="SSF52141">
    <property type="entry name" value="Uracil-DNA glycosylase-like"/>
    <property type="match status" value="1"/>
</dbReference>
<evidence type="ECO:0000256" key="9">
    <source>
        <dbReference type="ARBA" id="ARBA00023887"/>
    </source>
</evidence>
<evidence type="ECO:0000256" key="8">
    <source>
        <dbReference type="ARBA" id="ARBA00023779"/>
    </source>
</evidence>
<name>A0A2K5ANU7_9ARCH</name>
<keyword evidence="5" id="KW-0408">Iron</keyword>
<keyword evidence="2" id="KW-0479">Metal-binding</keyword>
<dbReference type="InterPro" id="IPR051536">
    <property type="entry name" value="UDG_Type-4/5"/>
</dbReference>
<evidence type="ECO:0000256" key="6">
    <source>
        <dbReference type="ARBA" id="ARBA00023014"/>
    </source>
</evidence>
<reference evidence="12" key="1">
    <citation type="submission" date="2018-01" db="EMBL/GenBank/DDBJ databases">
        <authorList>
            <person name="Kerou L M."/>
        </authorList>
    </citation>
    <scope>NUCLEOTIDE SEQUENCE [LARGE SCALE GENOMIC DNA]</scope>
    <source>
        <strain evidence="12">SCU2</strain>
    </source>
</reference>
<dbReference type="GeneID" id="41594217"/>
<keyword evidence="7" id="KW-0234">DNA repair</keyword>
<dbReference type="SMART" id="SM00986">
    <property type="entry name" value="UDG"/>
    <property type="match status" value="1"/>
</dbReference>
<dbReference type="InterPro" id="IPR036895">
    <property type="entry name" value="Uracil-DNA_glycosylase-like_sf"/>
</dbReference>
<evidence type="ECO:0000256" key="2">
    <source>
        <dbReference type="ARBA" id="ARBA00022723"/>
    </source>
</evidence>
<dbReference type="GO" id="GO:0046872">
    <property type="term" value="F:metal ion binding"/>
    <property type="evidence" value="ECO:0007669"/>
    <property type="project" value="UniProtKB-KW"/>
</dbReference>
<keyword evidence="12" id="KW-1185">Reference proteome</keyword>
<evidence type="ECO:0000256" key="7">
    <source>
        <dbReference type="ARBA" id="ARBA00023204"/>
    </source>
</evidence>
<dbReference type="PANTHER" id="PTHR33693:SF3">
    <property type="entry name" value="TYPE-5 URACIL-DNA GLYCOSYLASE"/>
    <property type="match status" value="1"/>
</dbReference>
<gene>
    <name evidence="11" type="ORF">NCAV_0112</name>
</gene>
<dbReference type="EMBL" id="LT981265">
    <property type="protein sequence ID" value="SPC33312.1"/>
    <property type="molecule type" value="Genomic_DNA"/>
</dbReference>
<organism evidence="11 12">
    <name type="scientific">Candidatus Nitrosocaldus cavascurensis</name>
    <dbReference type="NCBI Taxonomy" id="2058097"/>
    <lineage>
        <taxon>Archaea</taxon>
        <taxon>Nitrososphaerota</taxon>
        <taxon>Nitrososphaeria</taxon>
        <taxon>Candidatus Nitrosocaldales</taxon>
        <taxon>Candidatus Nitrosocaldaceae</taxon>
        <taxon>Candidatus Nitrosocaldus</taxon>
    </lineage>
</organism>
<dbReference type="CDD" id="cd10031">
    <property type="entry name" value="UDG-F5_TTUDGB_like"/>
    <property type="match status" value="1"/>
</dbReference>
<feature type="domain" description="Uracil-DNA glycosylase-like" evidence="10">
    <location>
        <begin position="47"/>
        <end position="216"/>
    </location>
</feature>
<dbReference type="SMART" id="SM00987">
    <property type="entry name" value="UreE_C"/>
    <property type="match status" value="1"/>
</dbReference>
<evidence type="ECO:0000313" key="12">
    <source>
        <dbReference type="Proteomes" id="UP000236248"/>
    </source>
</evidence>
<dbReference type="Proteomes" id="UP000236248">
    <property type="component" value="Chromosome NCAV"/>
</dbReference>
<keyword evidence="3" id="KW-0227">DNA damage</keyword>
<dbReference type="AlphaFoldDB" id="A0A2K5ANU7"/>
<dbReference type="GO" id="GO:0051539">
    <property type="term" value="F:4 iron, 4 sulfur cluster binding"/>
    <property type="evidence" value="ECO:0007669"/>
    <property type="project" value="UniProtKB-KW"/>
</dbReference>
<keyword evidence="4" id="KW-0378">Hydrolase</keyword>
<dbReference type="PANTHER" id="PTHR33693">
    <property type="entry name" value="TYPE-5 URACIL-DNA GLYCOSYLASE"/>
    <property type="match status" value="1"/>
</dbReference>
<keyword evidence="6" id="KW-0411">Iron-sulfur</keyword>
<evidence type="ECO:0000256" key="4">
    <source>
        <dbReference type="ARBA" id="ARBA00022801"/>
    </source>
</evidence>
<dbReference type="Pfam" id="PF03167">
    <property type="entry name" value="UDG"/>
    <property type="match status" value="1"/>
</dbReference>
<dbReference type="KEGG" id="ncv:NCAV_0112"/>
<dbReference type="Gene3D" id="3.40.470.10">
    <property type="entry name" value="Uracil-DNA glycosylase-like domain"/>
    <property type="match status" value="1"/>
</dbReference>